<accession>A0A9D3X6G4</accession>
<gene>
    <name evidence="1" type="ORF">KIL84_002270</name>
</gene>
<reference evidence="1" key="1">
    <citation type="submission" date="2021-09" db="EMBL/GenBank/DDBJ databases">
        <title>The genome of Mauremys mutica provides insights into the evolution of semi-aquatic lifestyle.</title>
        <authorList>
            <person name="Gong S."/>
            <person name="Gao Y."/>
        </authorList>
    </citation>
    <scope>NUCLEOTIDE SEQUENCE</scope>
    <source>
        <strain evidence="1">MM-2020</strain>
        <tissue evidence="1">Muscle</tissue>
    </source>
</reference>
<evidence type="ECO:0000313" key="2">
    <source>
        <dbReference type="Proteomes" id="UP000827986"/>
    </source>
</evidence>
<keyword evidence="2" id="KW-1185">Reference proteome</keyword>
<name>A0A9D3X6G4_9SAUR</name>
<sequence length="171" mass="19183">MRLPPRARSGRGGPGARISCQRGLAFEWLYLASEMHWDPHHVQTLHSRGDTDTRLNQGIRTPPGAWLQMDVDVSLEEVPEPHSFPATHRVLPSVTGGGFWRRCDCWVRSGRWGNKCHGFVVLQSQTPSWEGTNDMHRLIGQTSHCGWLNCHGYITHFSVWGTSASCVCPPS</sequence>
<comment type="caution">
    <text evidence="1">The sequence shown here is derived from an EMBL/GenBank/DDBJ whole genome shotgun (WGS) entry which is preliminary data.</text>
</comment>
<dbReference type="AlphaFoldDB" id="A0A9D3X6G4"/>
<protein>
    <submittedName>
        <fullName evidence="1">Uncharacterized protein</fullName>
    </submittedName>
</protein>
<organism evidence="1 2">
    <name type="scientific">Mauremys mutica</name>
    <name type="common">yellowpond turtle</name>
    <dbReference type="NCBI Taxonomy" id="74926"/>
    <lineage>
        <taxon>Eukaryota</taxon>
        <taxon>Metazoa</taxon>
        <taxon>Chordata</taxon>
        <taxon>Craniata</taxon>
        <taxon>Vertebrata</taxon>
        <taxon>Euteleostomi</taxon>
        <taxon>Archelosauria</taxon>
        <taxon>Testudinata</taxon>
        <taxon>Testudines</taxon>
        <taxon>Cryptodira</taxon>
        <taxon>Durocryptodira</taxon>
        <taxon>Testudinoidea</taxon>
        <taxon>Geoemydidae</taxon>
        <taxon>Geoemydinae</taxon>
        <taxon>Mauremys</taxon>
    </lineage>
</organism>
<dbReference type="Proteomes" id="UP000827986">
    <property type="component" value="Unassembled WGS sequence"/>
</dbReference>
<evidence type="ECO:0000313" key="1">
    <source>
        <dbReference type="EMBL" id="KAH1174126.1"/>
    </source>
</evidence>
<dbReference type="EMBL" id="JAHDVG010000480">
    <property type="protein sequence ID" value="KAH1174126.1"/>
    <property type="molecule type" value="Genomic_DNA"/>
</dbReference>
<proteinExistence type="predicted"/>